<reference evidence="2 3" key="1">
    <citation type="submission" date="2021-03" db="EMBL/GenBank/DDBJ databases">
        <title>Genomic Encyclopedia of Type Strains, Phase IV (KMG-IV): sequencing the most valuable type-strain genomes for metagenomic binning, comparative biology and taxonomic classification.</title>
        <authorList>
            <person name="Goeker M."/>
        </authorList>
    </citation>
    <scope>NUCLEOTIDE SEQUENCE [LARGE SCALE GENOMIC DNA]</scope>
    <source>
        <strain evidence="2 3">DSM 26427</strain>
    </source>
</reference>
<evidence type="ECO:0000256" key="1">
    <source>
        <dbReference type="SAM" id="MobiDB-lite"/>
    </source>
</evidence>
<keyword evidence="3" id="KW-1185">Reference proteome</keyword>
<evidence type="ECO:0000313" key="2">
    <source>
        <dbReference type="EMBL" id="MBP1859759.1"/>
    </source>
</evidence>
<dbReference type="InterPro" id="IPR019285">
    <property type="entry name" value="DUF2336"/>
</dbReference>
<name>A0ABS4EP84_9HYPH</name>
<feature type="compositionally biased region" description="Basic and acidic residues" evidence="1">
    <location>
        <begin position="313"/>
        <end position="323"/>
    </location>
</feature>
<comment type="caution">
    <text evidence="2">The sequence shown here is derived from an EMBL/GenBank/DDBJ whole genome shotgun (WGS) entry which is preliminary data.</text>
</comment>
<accession>A0ABS4EP84</accession>
<protein>
    <submittedName>
        <fullName evidence="2">Uncharacterized protein (DUF2336 family)</fullName>
    </submittedName>
</protein>
<organism evidence="2 3">
    <name type="scientific">Rhizobium herbae</name>
    <dbReference type="NCBI Taxonomy" id="508661"/>
    <lineage>
        <taxon>Bacteria</taxon>
        <taxon>Pseudomonadati</taxon>
        <taxon>Pseudomonadota</taxon>
        <taxon>Alphaproteobacteria</taxon>
        <taxon>Hyphomicrobiales</taxon>
        <taxon>Rhizobiaceae</taxon>
        <taxon>Rhizobium/Agrobacterium group</taxon>
        <taxon>Rhizobium</taxon>
    </lineage>
</organism>
<dbReference type="EMBL" id="JAGGJV010000005">
    <property type="protein sequence ID" value="MBP1859759.1"/>
    <property type="molecule type" value="Genomic_DNA"/>
</dbReference>
<dbReference type="Proteomes" id="UP000823786">
    <property type="component" value="Unassembled WGS sequence"/>
</dbReference>
<dbReference type="Pfam" id="PF10098">
    <property type="entry name" value="DUF2336"/>
    <property type="match status" value="1"/>
</dbReference>
<feature type="region of interest" description="Disordered" evidence="1">
    <location>
        <begin position="281"/>
        <end position="331"/>
    </location>
</feature>
<proteinExistence type="predicted"/>
<sequence length="331" mass="35479">MATVTGFEGLRHPRRTDLKQFSELFEPLFSASSDEARRQAAAALSQCQHVPQSVALQIGNAPISIAAIFLTRSASITDATLLQIIRAQGPAHATAIARRDNLSVHIVDALVERRQTAVAPAKTAGPVAAVAEQRPPEATALEMTTAKLLREEKLRSDIKALARTTRQAPPADPIIEPINTLHEALLVRFARSGEANLFAASLAAALSSSPELGERILLDISGQQLAIALTALDMQPADSLFVLSALYPDLTERLGGATRGDALLASLTPETSRARVQSWLHTEQQETAGTPEHQSYLAPDRGADPRQTAARPEAARSAKDIQQKRAFGRGH</sequence>
<evidence type="ECO:0000313" key="3">
    <source>
        <dbReference type="Proteomes" id="UP000823786"/>
    </source>
</evidence>
<gene>
    <name evidence="2" type="ORF">J2Z75_003276</name>
</gene>